<organism evidence="2 3">
    <name type="scientific">Zalophus californianus</name>
    <name type="common">California sealion</name>
    <dbReference type="NCBI Taxonomy" id="9704"/>
    <lineage>
        <taxon>Eukaryota</taxon>
        <taxon>Metazoa</taxon>
        <taxon>Chordata</taxon>
        <taxon>Craniata</taxon>
        <taxon>Vertebrata</taxon>
        <taxon>Euteleostomi</taxon>
        <taxon>Mammalia</taxon>
        <taxon>Eutheria</taxon>
        <taxon>Laurasiatheria</taxon>
        <taxon>Carnivora</taxon>
        <taxon>Caniformia</taxon>
        <taxon>Pinnipedia</taxon>
        <taxon>Otariidae</taxon>
        <taxon>Zalophus</taxon>
    </lineage>
</organism>
<dbReference type="OrthoDB" id="10583706at2759"/>
<gene>
    <name evidence="3" type="primary">LOC118357365</name>
</gene>
<accession>A0A6P9FDG1</accession>
<dbReference type="RefSeq" id="XP_035585235.1">
    <property type="nucleotide sequence ID" value="XM_035729342.1"/>
</dbReference>
<evidence type="ECO:0000313" key="2">
    <source>
        <dbReference type="Proteomes" id="UP000515165"/>
    </source>
</evidence>
<dbReference type="KEGG" id="zca:118357365"/>
<name>A0A6P9FDG1_ZALCA</name>
<dbReference type="GeneID" id="118357365"/>
<dbReference type="Proteomes" id="UP000515165">
    <property type="component" value="Chromosome 9"/>
</dbReference>
<feature type="region of interest" description="Disordered" evidence="1">
    <location>
        <begin position="1"/>
        <end position="38"/>
    </location>
</feature>
<evidence type="ECO:0000313" key="3">
    <source>
        <dbReference type="RefSeq" id="XP_035585235.1"/>
    </source>
</evidence>
<proteinExistence type="predicted"/>
<dbReference type="AlphaFoldDB" id="A0A6P9FDG1"/>
<reference evidence="3" key="1">
    <citation type="submission" date="2025-08" db="UniProtKB">
        <authorList>
            <consortium name="RefSeq"/>
        </authorList>
    </citation>
    <scope>IDENTIFICATION</scope>
    <source>
        <tissue evidence="3">Blood</tissue>
    </source>
</reference>
<keyword evidence="2" id="KW-1185">Reference proteome</keyword>
<evidence type="ECO:0000256" key="1">
    <source>
        <dbReference type="SAM" id="MobiDB-lite"/>
    </source>
</evidence>
<protein>
    <submittedName>
        <fullName evidence="3">Uncharacterized protein</fullName>
    </submittedName>
</protein>
<sequence length="145" mass="15678">MEACERELGSWGSPGRKGSFSTRRKGRWASPPPPGTEARELARLAARRGAGGTTGQQRLLQVPGASAVAAPRGLLRWNQPRSPPALLALPQQWFHPLPISLPKRALTVQNGRSVLAPAAISLTPWPHFLQHLIRGSPGIDLDDHN</sequence>